<dbReference type="Proteomes" id="UP001597414">
    <property type="component" value="Unassembled WGS sequence"/>
</dbReference>
<reference evidence="2" key="1">
    <citation type="journal article" date="2019" name="Int. J. Syst. Evol. Microbiol.">
        <title>The Global Catalogue of Microorganisms (GCM) 10K type strain sequencing project: providing services to taxonomists for standard genome sequencing and annotation.</title>
        <authorList>
            <consortium name="The Broad Institute Genomics Platform"/>
            <consortium name="The Broad Institute Genome Sequencing Center for Infectious Disease"/>
            <person name="Wu L."/>
            <person name="Ma J."/>
        </authorList>
    </citation>
    <scope>NUCLEOTIDE SEQUENCE [LARGE SCALE GENOMIC DNA]</scope>
    <source>
        <strain evidence="2">KCTC 19812</strain>
    </source>
</reference>
<dbReference type="RefSeq" id="WP_380801451.1">
    <property type="nucleotide sequence ID" value="NZ_JBHUIV010000011.1"/>
</dbReference>
<evidence type="ECO:0000313" key="1">
    <source>
        <dbReference type="EMBL" id="MFD2201522.1"/>
    </source>
</evidence>
<comment type="caution">
    <text evidence="1">The sequence shown here is derived from an EMBL/GenBank/DDBJ whole genome shotgun (WGS) entry which is preliminary data.</text>
</comment>
<proteinExistence type="predicted"/>
<dbReference type="CDD" id="cd00552">
    <property type="entry name" value="RaiA"/>
    <property type="match status" value="1"/>
</dbReference>
<dbReference type="Gene3D" id="3.30.160.100">
    <property type="entry name" value="Ribosome hibernation promotion factor-like"/>
    <property type="match status" value="1"/>
</dbReference>
<dbReference type="Pfam" id="PF02482">
    <property type="entry name" value="Ribosomal_S30AE"/>
    <property type="match status" value="1"/>
</dbReference>
<dbReference type="SUPFAM" id="SSF69754">
    <property type="entry name" value="Ribosome binding protein Y (YfiA homologue)"/>
    <property type="match status" value="1"/>
</dbReference>
<gene>
    <name evidence="1" type="primary">hpf</name>
    <name evidence="1" type="ORF">ACFSKV_08080</name>
</gene>
<protein>
    <submittedName>
        <fullName evidence="1">Ribosome hibernation-promoting factor, HPF/YfiA family</fullName>
    </submittedName>
</protein>
<sequence>MKLQMHSIHFDADQKLIDFIQKRADKLDTFFDRIVDGEVFLRLDKHEKNENKIVEIKMNVPGKTLFAKHQSDSFEAAADEAIEALRRQMKKFKEKVVLAKQ</sequence>
<name>A0ABW5B6G8_9BACT</name>
<dbReference type="EMBL" id="JBHUIV010000011">
    <property type="protein sequence ID" value="MFD2201522.1"/>
    <property type="molecule type" value="Genomic_DNA"/>
</dbReference>
<organism evidence="1 2">
    <name type="scientific">Shivajiella indica</name>
    <dbReference type="NCBI Taxonomy" id="872115"/>
    <lineage>
        <taxon>Bacteria</taxon>
        <taxon>Pseudomonadati</taxon>
        <taxon>Bacteroidota</taxon>
        <taxon>Cytophagia</taxon>
        <taxon>Cytophagales</taxon>
        <taxon>Cyclobacteriaceae</taxon>
        <taxon>Shivajiella</taxon>
    </lineage>
</organism>
<dbReference type="InterPro" id="IPR003489">
    <property type="entry name" value="RHF/RaiA"/>
</dbReference>
<accession>A0ABW5B6G8</accession>
<keyword evidence="2" id="KW-1185">Reference proteome</keyword>
<dbReference type="NCBIfam" id="TIGR00741">
    <property type="entry name" value="yfiA"/>
    <property type="match status" value="1"/>
</dbReference>
<dbReference type="InterPro" id="IPR036567">
    <property type="entry name" value="RHF-like"/>
</dbReference>
<evidence type="ECO:0000313" key="2">
    <source>
        <dbReference type="Proteomes" id="UP001597414"/>
    </source>
</evidence>